<protein>
    <submittedName>
        <fullName evidence="1">Polymorphic transmembrane cluster 2 transmembrane protein 5</fullName>
    </submittedName>
</protein>
<gene>
    <name evidence="1" type="ORF">Bpfe_001325</name>
</gene>
<keyword evidence="1" id="KW-0472">Membrane</keyword>
<reference evidence="1" key="1">
    <citation type="journal article" date="2023" name="PLoS Negl. Trop. Dis.">
        <title>A genome sequence for Biomphalaria pfeifferi, the major vector snail for the human-infecting parasite Schistosoma mansoni.</title>
        <authorList>
            <person name="Bu L."/>
            <person name="Lu L."/>
            <person name="Laidemitt M.R."/>
            <person name="Zhang S.M."/>
            <person name="Mutuku M."/>
            <person name="Mkoji G."/>
            <person name="Steinauer M."/>
            <person name="Loker E.S."/>
        </authorList>
    </citation>
    <scope>NUCLEOTIDE SEQUENCE</scope>
    <source>
        <strain evidence="1">KasaAsao</strain>
    </source>
</reference>
<accession>A0AAD8CB27</accession>
<keyword evidence="1" id="KW-0812">Transmembrane</keyword>
<comment type="caution">
    <text evidence="1">The sequence shown here is derived from an EMBL/GenBank/DDBJ whole genome shotgun (WGS) entry which is preliminary data.</text>
</comment>
<reference evidence="1" key="2">
    <citation type="submission" date="2023-04" db="EMBL/GenBank/DDBJ databases">
        <authorList>
            <person name="Bu L."/>
            <person name="Lu L."/>
            <person name="Laidemitt M.R."/>
            <person name="Zhang S.M."/>
            <person name="Mutuku M."/>
            <person name="Mkoji G."/>
            <person name="Steinauer M."/>
            <person name="Loker E.S."/>
        </authorList>
    </citation>
    <scope>NUCLEOTIDE SEQUENCE</scope>
    <source>
        <strain evidence="1">KasaAsao</strain>
        <tissue evidence="1">Whole Snail</tissue>
    </source>
</reference>
<organism evidence="1 2">
    <name type="scientific">Biomphalaria pfeifferi</name>
    <name type="common">Bloodfluke planorb</name>
    <name type="synonym">Freshwater snail</name>
    <dbReference type="NCBI Taxonomy" id="112525"/>
    <lineage>
        <taxon>Eukaryota</taxon>
        <taxon>Metazoa</taxon>
        <taxon>Spiralia</taxon>
        <taxon>Lophotrochozoa</taxon>
        <taxon>Mollusca</taxon>
        <taxon>Gastropoda</taxon>
        <taxon>Heterobranchia</taxon>
        <taxon>Euthyneura</taxon>
        <taxon>Panpulmonata</taxon>
        <taxon>Hygrophila</taxon>
        <taxon>Lymnaeoidea</taxon>
        <taxon>Planorbidae</taxon>
        <taxon>Biomphalaria</taxon>
    </lineage>
</organism>
<sequence length="52" mass="5968">DFSNEDIYTVETNVNRKPPRSKVTYVSMSRTENAATVPLKIQSDEQTYSRIS</sequence>
<dbReference type="EMBL" id="JASAOG010000003">
    <property type="protein sequence ID" value="KAK0069143.1"/>
    <property type="molecule type" value="Genomic_DNA"/>
</dbReference>
<dbReference type="AlphaFoldDB" id="A0AAD8CB27"/>
<dbReference type="Proteomes" id="UP001233172">
    <property type="component" value="Unassembled WGS sequence"/>
</dbReference>
<evidence type="ECO:0000313" key="1">
    <source>
        <dbReference type="EMBL" id="KAK0069143.1"/>
    </source>
</evidence>
<proteinExistence type="predicted"/>
<keyword evidence="2" id="KW-1185">Reference proteome</keyword>
<name>A0AAD8CB27_BIOPF</name>
<evidence type="ECO:0000313" key="2">
    <source>
        <dbReference type="Proteomes" id="UP001233172"/>
    </source>
</evidence>
<feature type="non-terminal residue" evidence="1">
    <location>
        <position position="52"/>
    </location>
</feature>